<dbReference type="GO" id="GO:0006680">
    <property type="term" value="P:glucosylceramide catabolic process"/>
    <property type="evidence" value="ECO:0007669"/>
    <property type="project" value="TreeGrafter"/>
</dbReference>
<dbReference type="InterPro" id="IPR013780">
    <property type="entry name" value="Glyco_hydro_b"/>
</dbReference>
<evidence type="ECO:0000256" key="1">
    <source>
        <dbReference type="ARBA" id="ARBA00005382"/>
    </source>
</evidence>
<dbReference type="Pfam" id="PF14200">
    <property type="entry name" value="RicinB_lectin_2"/>
    <property type="match status" value="2"/>
</dbReference>
<dbReference type="SUPFAM" id="SSF51445">
    <property type="entry name" value="(Trans)glycosidases"/>
    <property type="match status" value="1"/>
</dbReference>
<dbReference type="PANTHER" id="PTHR11069:SF23">
    <property type="entry name" value="LYSOSOMAL ACID GLUCOSYLCERAMIDASE"/>
    <property type="match status" value="1"/>
</dbReference>
<dbReference type="CDD" id="cd00161">
    <property type="entry name" value="beta-trefoil_Ricin-like"/>
    <property type="match status" value="1"/>
</dbReference>
<dbReference type="InterPro" id="IPR005084">
    <property type="entry name" value="CBM6"/>
</dbReference>
<gene>
    <name evidence="6" type="ORF">SAMN05444143_11132</name>
</gene>
<dbReference type="SUPFAM" id="SSF50370">
    <property type="entry name" value="Ricin B-like lectins"/>
    <property type="match status" value="1"/>
</dbReference>
<dbReference type="NCBIfam" id="TIGR04183">
    <property type="entry name" value="Por_Secre_tail"/>
    <property type="match status" value="1"/>
</dbReference>
<dbReference type="Pfam" id="PF02055">
    <property type="entry name" value="Glyco_hydro_30"/>
    <property type="match status" value="1"/>
</dbReference>
<dbReference type="PANTHER" id="PTHR11069">
    <property type="entry name" value="GLUCOSYLCERAMIDASE"/>
    <property type="match status" value="1"/>
</dbReference>
<evidence type="ECO:0000256" key="3">
    <source>
        <dbReference type="ARBA" id="ARBA00022801"/>
    </source>
</evidence>
<keyword evidence="3 4" id="KW-0378">Hydrolase</keyword>
<dbReference type="CDD" id="cd04080">
    <property type="entry name" value="CBM6_cellulase-like"/>
    <property type="match status" value="1"/>
</dbReference>
<dbReference type="InterPro" id="IPR001139">
    <property type="entry name" value="Glyco_hydro_30"/>
</dbReference>
<evidence type="ECO:0000313" key="7">
    <source>
        <dbReference type="Proteomes" id="UP000182961"/>
    </source>
</evidence>
<dbReference type="SUPFAM" id="SSF49373">
    <property type="entry name" value="Invasin/intimin cell-adhesion fragments"/>
    <property type="match status" value="2"/>
</dbReference>
<dbReference type="SUPFAM" id="SSF49785">
    <property type="entry name" value="Galactose-binding domain-like"/>
    <property type="match status" value="1"/>
</dbReference>
<dbReference type="InterPro" id="IPR041342">
    <property type="entry name" value="CBM35"/>
</dbReference>
<feature type="domain" description="CBM6" evidence="5">
    <location>
        <begin position="570"/>
        <end position="710"/>
    </location>
</feature>
<dbReference type="InterPro" id="IPR006584">
    <property type="entry name" value="Cellulose-bd_IV"/>
</dbReference>
<dbReference type="AlphaFoldDB" id="A0A1I4YC34"/>
<dbReference type="Gene3D" id="2.60.120.260">
    <property type="entry name" value="Galactose-binding domain-like"/>
    <property type="match status" value="1"/>
</dbReference>
<name>A0A1I4YC34_9FLAO</name>
<keyword evidence="2" id="KW-0732">Signal</keyword>
<organism evidence="6 7">
    <name type="scientific">Flavobacterium succinicans</name>
    <dbReference type="NCBI Taxonomy" id="29536"/>
    <lineage>
        <taxon>Bacteria</taxon>
        <taxon>Pseudomonadati</taxon>
        <taxon>Bacteroidota</taxon>
        <taxon>Flavobacteriia</taxon>
        <taxon>Flavobacteriales</taxon>
        <taxon>Flavobacteriaceae</taxon>
        <taxon>Flavobacterium</taxon>
    </lineage>
</organism>
<dbReference type="InterPro" id="IPR017853">
    <property type="entry name" value="GH"/>
</dbReference>
<dbReference type="Gene3D" id="2.60.40.1180">
    <property type="entry name" value="Golgi alpha-mannosidase II"/>
    <property type="match status" value="1"/>
</dbReference>
<evidence type="ECO:0000259" key="5">
    <source>
        <dbReference type="PROSITE" id="PS51175"/>
    </source>
</evidence>
<sequence>MNEKNKKNRNVGEPLILFVIILFAFFLKAEAQVVTPWMTTGNQTKLLQQQANVSFGSISGSNPSTVTITPATTYQTMDGFGYTLTEGSCEVISAMAATQQNQLLNDLYNPTTGLNVNIVRISIGASDLSSSSYSYNETSGDVNMNNFSLNGPDATYLIPMIKKILLINPNIKILATPWTAPRWMKTNNSWIGGSLQTQYYAAYAKYFVKYLDAMKAQGIAIWGITPQNEPEHGNNEPSMLMNSTEQKNFINSQLGPQMAAAGYGYVKIIAFDHNCDNTVYPIDVLNNSSYAEGAAFHMYKGDALAMSVVHDATNKNVYFTEQYTGPSGDFSGDFGWHMQNVVIGTTNNWSKTVLEWNLANNSNLGPHTPGGCTTCLGAVTITSSTSYTKNVAYYIIGQISKFVKAGALRVGTSSTNGSITSTGFKNTDGSLSLLVYNAGGAENTIRIVSGSAAFNYAVPAASAVTFNWMPLDAVPVTGVSVSPTNVSMFINASAQLTATVSPANASNKNVIWSSSNSAVASVNSNGLVTGIAQGTAVVTATTVSGNKTATSSVTVQGQLPYGGIPATLPGVIQAENYDQGGQNNAYFDNESTNQGGAYRTNEGVDITTIAGTTGFATGWTATGEWTEYTSNVTAGTYTIEATVASIYTGKQLRVLLDGEVLAILDVPNTGSWDVYKVVSISNIPFSGGNNKIIRLEIIGGEFNIDKIEVKNMASIPVSSIAINPTSSSIIVAGTLQLVPTIAPNNATNKNVTWSSSNTAVASVNATGLVTAIATGTAIITATTVEGAKTATSTISVTTPFPGYYNIISRNSNKGLDVSDNATTSGARIQQYDIANGGGNNQRWKLVPDGSGNFYIIVKSTQLYLATENNSTADGVKVVQRAFTNSNELKWTVSAISGGYYKIINLNSGKALDVENVSTLNGASIQVWTYSGGLNQQWQLAQTESTVNKFAEVKQLKAPLENNIVVYFNSTKDLLNITTVNSGFGEVKLYSMSGELVLVKDVDFSKGSEVEIDVSRLPKGMYVVKINDGNGIFSKKILK</sequence>
<dbReference type="InterPro" id="IPR003343">
    <property type="entry name" value="Big_2"/>
</dbReference>
<evidence type="ECO:0000256" key="4">
    <source>
        <dbReference type="RuleBase" id="RU361188"/>
    </source>
</evidence>
<dbReference type="EMBL" id="FOUT01000011">
    <property type="protein sequence ID" value="SFN35150.1"/>
    <property type="molecule type" value="Genomic_DNA"/>
</dbReference>
<dbReference type="PROSITE" id="PS51175">
    <property type="entry name" value="CBM6"/>
    <property type="match status" value="1"/>
</dbReference>
<dbReference type="Gene3D" id="2.60.40.1080">
    <property type="match status" value="2"/>
</dbReference>
<dbReference type="PROSITE" id="PS50231">
    <property type="entry name" value="RICIN_B_LECTIN"/>
    <property type="match status" value="1"/>
</dbReference>
<dbReference type="SMART" id="SM00635">
    <property type="entry name" value="BID_2"/>
    <property type="match status" value="2"/>
</dbReference>
<comment type="similarity">
    <text evidence="1 4">Belongs to the glycosyl hydrolase 30 family.</text>
</comment>
<evidence type="ECO:0000256" key="2">
    <source>
        <dbReference type="ARBA" id="ARBA00022729"/>
    </source>
</evidence>
<dbReference type="SMART" id="SM00458">
    <property type="entry name" value="RICIN"/>
    <property type="match status" value="1"/>
</dbReference>
<dbReference type="InterPro" id="IPR026444">
    <property type="entry name" value="Secre_tail"/>
</dbReference>
<proteinExistence type="inferred from homology"/>
<dbReference type="Pfam" id="PF18099">
    <property type="entry name" value="CBM_35_2"/>
    <property type="match status" value="1"/>
</dbReference>
<dbReference type="GO" id="GO:0030246">
    <property type="term" value="F:carbohydrate binding"/>
    <property type="evidence" value="ECO:0007669"/>
    <property type="project" value="InterPro"/>
</dbReference>
<dbReference type="InterPro" id="IPR008964">
    <property type="entry name" value="Invasin/intimin_cell_adhesion"/>
</dbReference>
<dbReference type="SMART" id="SM00606">
    <property type="entry name" value="CBD_IV"/>
    <property type="match status" value="1"/>
</dbReference>
<dbReference type="InterPro" id="IPR033453">
    <property type="entry name" value="Glyco_hydro_30_TIM-barrel"/>
</dbReference>
<dbReference type="Gene3D" id="3.20.20.80">
    <property type="entry name" value="Glycosidases"/>
    <property type="match status" value="1"/>
</dbReference>
<dbReference type="InterPro" id="IPR000772">
    <property type="entry name" value="Ricin_B_lectin"/>
</dbReference>
<dbReference type="InterPro" id="IPR033452">
    <property type="entry name" value="GH30_C"/>
</dbReference>
<dbReference type="RefSeq" id="WP_244530709.1">
    <property type="nucleotide sequence ID" value="NZ_CBCRUM010000016.1"/>
</dbReference>
<dbReference type="Pfam" id="PF18962">
    <property type="entry name" value="Por_Secre_tail"/>
    <property type="match status" value="1"/>
</dbReference>
<evidence type="ECO:0000313" key="6">
    <source>
        <dbReference type="EMBL" id="SFN35150.1"/>
    </source>
</evidence>
<dbReference type="GO" id="GO:0004348">
    <property type="term" value="F:glucosylceramidase activity"/>
    <property type="evidence" value="ECO:0007669"/>
    <property type="project" value="InterPro"/>
</dbReference>
<dbReference type="PRINTS" id="PR00843">
    <property type="entry name" value="GLHYDRLASE30"/>
</dbReference>
<dbReference type="eggNOG" id="COG3401">
    <property type="taxonomic scope" value="Bacteria"/>
</dbReference>
<dbReference type="Gene3D" id="2.80.10.50">
    <property type="match status" value="1"/>
</dbReference>
<dbReference type="GO" id="GO:0016020">
    <property type="term" value="C:membrane"/>
    <property type="evidence" value="ECO:0007669"/>
    <property type="project" value="GOC"/>
</dbReference>
<protein>
    <submittedName>
        <fullName evidence="6">Por secretion system C-terminal sorting domain-containing protein</fullName>
    </submittedName>
</protein>
<dbReference type="Pfam" id="PF02368">
    <property type="entry name" value="Big_2"/>
    <property type="match status" value="2"/>
</dbReference>
<dbReference type="eggNOG" id="COG5520">
    <property type="taxonomic scope" value="Bacteria"/>
</dbReference>
<accession>A0A1I4YC34</accession>
<dbReference type="Pfam" id="PF17189">
    <property type="entry name" value="Glyco_hydro_30C"/>
    <property type="match status" value="1"/>
</dbReference>
<dbReference type="InterPro" id="IPR008979">
    <property type="entry name" value="Galactose-bd-like_sf"/>
</dbReference>
<reference evidence="7" key="1">
    <citation type="submission" date="2016-10" db="EMBL/GenBank/DDBJ databases">
        <authorList>
            <person name="Varghese N."/>
            <person name="Submissions S."/>
        </authorList>
    </citation>
    <scope>NUCLEOTIDE SEQUENCE [LARGE SCALE GENOMIC DNA]</scope>
    <source>
        <strain evidence="7">DSM 4002</strain>
    </source>
</reference>
<dbReference type="Proteomes" id="UP000182961">
    <property type="component" value="Unassembled WGS sequence"/>
</dbReference>
<dbReference type="eggNOG" id="COG5492">
    <property type="taxonomic scope" value="Bacteria"/>
</dbReference>
<dbReference type="InterPro" id="IPR035992">
    <property type="entry name" value="Ricin_B-like_lectins"/>
</dbReference>
<keyword evidence="4" id="KW-0326">Glycosidase</keyword>
<keyword evidence="7" id="KW-1185">Reference proteome</keyword>